<gene>
    <name evidence="16" type="ORF">DEA37_0007481</name>
</gene>
<dbReference type="Pfam" id="PF00817">
    <property type="entry name" value="IMS"/>
    <property type="match status" value="1"/>
</dbReference>
<dbReference type="GO" id="GO:0046872">
    <property type="term" value="F:metal ion binding"/>
    <property type="evidence" value="ECO:0007669"/>
    <property type="project" value="UniProtKB-KW"/>
</dbReference>
<dbReference type="Gene3D" id="1.10.150.20">
    <property type="entry name" value="5' to 3' exonuclease, C-terminal subdomain"/>
    <property type="match status" value="1"/>
</dbReference>
<evidence type="ECO:0000256" key="13">
    <source>
        <dbReference type="PIRSR" id="PIRSR036573-2"/>
    </source>
</evidence>
<evidence type="ECO:0000256" key="3">
    <source>
        <dbReference type="ARBA" id="ARBA00020399"/>
    </source>
</evidence>
<dbReference type="FunFam" id="3.30.1490.100:FF:000001">
    <property type="entry name" value="DNA repair protein REV1"/>
    <property type="match status" value="1"/>
</dbReference>
<evidence type="ECO:0000256" key="14">
    <source>
        <dbReference type="SAM" id="MobiDB-lite"/>
    </source>
</evidence>
<dbReference type="Proteomes" id="UP000324629">
    <property type="component" value="Unassembled WGS sequence"/>
</dbReference>
<dbReference type="GO" id="GO:0042276">
    <property type="term" value="P:error-prone translesion synthesis"/>
    <property type="evidence" value="ECO:0007669"/>
    <property type="project" value="InterPro"/>
</dbReference>
<evidence type="ECO:0000256" key="2">
    <source>
        <dbReference type="ARBA" id="ARBA00010945"/>
    </source>
</evidence>
<evidence type="ECO:0000256" key="5">
    <source>
        <dbReference type="ARBA" id="ARBA00022679"/>
    </source>
</evidence>
<sequence>MKNEAFYLLTLANIIAIRLHTSSPVRKTENTSPPDETHHSLSSASKQLSTFYARSRLHHLSSWANELHDLVRRLRDDPKAHSLLNRGVRWKQFVLASSNPSPLFIVASIPSSRFTCPSKLKHTLRRPQIIFHIDMDCFFVSVSLRSRPELRDKPVAITHASGPNRRHGTNSMSEVASCSYAARKAGIRNGMLLGKARQLCPDLVTLPYEFDAYKSVSEVLYRTVAEFTLDIEAVSCDELYADCTDLLRVGEDVTATPTSSSSADGNVSHMTYRFIDPLLFAQHLRNLVTARTGGCTASVGFGSSKLLARLATKRAKPNGQSCLFRTAGGWNIEDVQWYIPSNGDDHSNTTEFVNCELSGQDAEWLGRLPICELPGVGDAMTKRLVSTFGVTTCGDLMLQVTRKQLTNLLGGRTGERVYWLCRGRDPNETFQLDRDCKSVSACMNYGIRLQRSEELEELVRSLVQELVSRMANVRLSRAGSQSSQGVRGRNLTVRVFVRAPNAPIESAKYMGHGICTKSSCMVCLSEPSADVAVLYRSTLTALRKLCPDPRELRGLGIQMHQLSPMNPQHGPPITLRSPSSDRRNSLTPTEKSTVTEIASDPTNTSVFERSRNLQSSSNSDSLSCDNQPRPFVRSTHRRSLRLKRRRLSPSQHSAERSKTRTPDLTIHHNRKARLRQGYALLTINERRNLIQLLPSERRADWKCYLNAEAESK</sequence>
<feature type="binding site" evidence="13">
    <location>
        <position position="237"/>
    </location>
    <ligand>
        <name>Mg(2+)</name>
        <dbReference type="ChEBI" id="CHEBI:18420"/>
        <label>1</label>
    </ligand>
</feature>
<reference evidence="16 17" key="1">
    <citation type="journal article" date="2019" name="Gigascience">
        <title>Whole-genome sequence of the oriental lung fluke Paragonimus westermani.</title>
        <authorList>
            <person name="Oey H."/>
            <person name="Zakrzewski M."/>
            <person name="Narain K."/>
            <person name="Devi K.R."/>
            <person name="Agatsuma T."/>
            <person name="Nawaratna S."/>
            <person name="Gobert G.N."/>
            <person name="Jones M.K."/>
            <person name="Ragan M.A."/>
            <person name="McManus D.P."/>
            <person name="Krause L."/>
        </authorList>
    </citation>
    <scope>NUCLEOTIDE SEQUENCE [LARGE SCALE GENOMIC DNA]</scope>
    <source>
        <strain evidence="16 17">IND2009</strain>
    </source>
</reference>
<keyword evidence="12" id="KW-0539">Nucleus</keyword>
<evidence type="ECO:0000259" key="15">
    <source>
        <dbReference type="PROSITE" id="PS50173"/>
    </source>
</evidence>
<proteinExistence type="inferred from homology"/>
<keyword evidence="6" id="KW-0548">Nucleotidyltransferase</keyword>
<dbReference type="InterPro" id="IPR001126">
    <property type="entry name" value="UmuC"/>
</dbReference>
<comment type="similarity">
    <text evidence="2">Belongs to the DNA polymerase type-Y family.</text>
</comment>
<keyword evidence="5" id="KW-0808">Transferase</keyword>
<evidence type="ECO:0000313" key="17">
    <source>
        <dbReference type="Proteomes" id="UP000324629"/>
    </source>
</evidence>
<organism evidence="16 17">
    <name type="scientific">Paragonimus westermani</name>
    <dbReference type="NCBI Taxonomy" id="34504"/>
    <lineage>
        <taxon>Eukaryota</taxon>
        <taxon>Metazoa</taxon>
        <taxon>Spiralia</taxon>
        <taxon>Lophotrochozoa</taxon>
        <taxon>Platyhelminthes</taxon>
        <taxon>Trematoda</taxon>
        <taxon>Digenea</taxon>
        <taxon>Plagiorchiida</taxon>
        <taxon>Troglotremata</taxon>
        <taxon>Troglotrematidae</taxon>
        <taxon>Paragonimus</taxon>
    </lineage>
</organism>
<evidence type="ECO:0000256" key="11">
    <source>
        <dbReference type="ARBA" id="ARBA00023204"/>
    </source>
</evidence>
<dbReference type="EMBL" id="QNGE01002808">
    <property type="protein sequence ID" value="KAA3674955.1"/>
    <property type="molecule type" value="Genomic_DNA"/>
</dbReference>
<dbReference type="InterPro" id="IPR043128">
    <property type="entry name" value="Rev_trsase/Diguanyl_cyclase"/>
</dbReference>
<evidence type="ECO:0000256" key="10">
    <source>
        <dbReference type="ARBA" id="ARBA00023125"/>
    </source>
</evidence>
<feature type="binding site" evidence="13">
    <location>
        <position position="238"/>
    </location>
    <ligand>
        <name>Mg(2+)</name>
        <dbReference type="ChEBI" id="CHEBI:18420"/>
        <label>1</label>
    </ligand>
</feature>
<dbReference type="GO" id="GO:0003887">
    <property type="term" value="F:DNA-directed DNA polymerase activity"/>
    <property type="evidence" value="ECO:0007669"/>
    <property type="project" value="InterPro"/>
</dbReference>
<keyword evidence="4" id="KW-0237">DNA synthesis</keyword>
<feature type="compositionally biased region" description="Basic residues" evidence="14">
    <location>
        <begin position="634"/>
        <end position="647"/>
    </location>
</feature>
<feature type="compositionally biased region" description="Polar residues" evidence="14">
    <location>
        <begin position="585"/>
        <end position="607"/>
    </location>
</feature>
<keyword evidence="10" id="KW-0238">DNA-binding</keyword>
<dbReference type="InterPro" id="IPR036775">
    <property type="entry name" value="DNA_pol_Y-fam_lit_finger_sf"/>
</dbReference>
<evidence type="ECO:0000256" key="12">
    <source>
        <dbReference type="ARBA" id="ARBA00023242"/>
    </source>
</evidence>
<dbReference type="Gene3D" id="6.10.250.1490">
    <property type="match status" value="1"/>
</dbReference>
<evidence type="ECO:0000313" key="16">
    <source>
        <dbReference type="EMBL" id="KAA3674955.1"/>
    </source>
</evidence>
<evidence type="ECO:0000256" key="7">
    <source>
        <dbReference type="ARBA" id="ARBA00022723"/>
    </source>
</evidence>
<dbReference type="PANTHER" id="PTHR45990:SF1">
    <property type="entry name" value="DNA REPAIR PROTEIN REV1"/>
    <property type="match status" value="1"/>
</dbReference>
<feature type="domain" description="UmuC" evidence="15">
    <location>
        <begin position="130"/>
        <end position="377"/>
    </location>
</feature>
<keyword evidence="11" id="KW-0234">DNA repair</keyword>
<dbReference type="Pfam" id="PF21999">
    <property type="entry name" value="IMS_HHH_1"/>
    <property type="match status" value="1"/>
</dbReference>
<dbReference type="Gene3D" id="3.30.1490.100">
    <property type="entry name" value="DNA polymerase, Y-family, little finger domain"/>
    <property type="match status" value="1"/>
</dbReference>
<evidence type="ECO:0000256" key="8">
    <source>
        <dbReference type="ARBA" id="ARBA00022763"/>
    </source>
</evidence>
<name>A0A5J4NHC6_9TREM</name>
<feature type="region of interest" description="Disordered" evidence="14">
    <location>
        <begin position="561"/>
        <end position="660"/>
    </location>
</feature>
<keyword evidence="17" id="KW-1185">Reference proteome</keyword>
<accession>A0A5J4NHC6</accession>
<comment type="caution">
    <text evidence="16">The sequence shown here is derived from an EMBL/GenBank/DDBJ whole genome shotgun (WGS) entry which is preliminary data.</text>
</comment>
<dbReference type="InterPro" id="IPR017961">
    <property type="entry name" value="DNA_pol_Y-fam_little_finger"/>
</dbReference>
<keyword evidence="7 13" id="KW-0479">Metal-binding</keyword>
<keyword evidence="9 13" id="KW-0460">Magnesium</keyword>
<feature type="compositionally biased region" description="Low complexity" evidence="14">
    <location>
        <begin position="612"/>
        <end position="627"/>
    </location>
</feature>
<dbReference type="AlphaFoldDB" id="A0A5J4NHC6"/>
<dbReference type="GO" id="GO:0070987">
    <property type="term" value="P:error-free translesion synthesis"/>
    <property type="evidence" value="ECO:0007669"/>
    <property type="project" value="TreeGrafter"/>
</dbReference>
<evidence type="ECO:0000256" key="6">
    <source>
        <dbReference type="ARBA" id="ARBA00022695"/>
    </source>
</evidence>
<dbReference type="Pfam" id="PF11799">
    <property type="entry name" value="IMS_C"/>
    <property type="match status" value="1"/>
</dbReference>
<comment type="cofactor">
    <cofactor evidence="13">
        <name>Mg(2+)</name>
        <dbReference type="ChEBI" id="CHEBI:18420"/>
    </cofactor>
    <text evidence="13">Binds 2 magnesium ions.</text>
</comment>
<dbReference type="GO" id="GO:0006281">
    <property type="term" value="P:DNA repair"/>
    <property type="evidence" value="ECO:0007669"/>
    <property type="project" value="UniProtKB-KW"/>
</dbReference>
<feature type="non-terminal residue" evidence="16">
    <location>
        <position position="712"/>
    </location>
</feature>
<protein>
    <recommendedName>
        <fullName evidence="3">DNA repair protein REV1</fullName>
    </recommendedName>
</protein>
<dbReference type="InterPro" id="IPR012112">
    <property type="entry name" value="REV1"/>
</dbReference>
<dbReference type="PANTHER" id="PTHR45990">
    <property type="entry name" value="DNA REPAIR PROTEIN REV1"/>
    <property type="match status" value="1"/>
</dbReference>
<keyword evidence="8" id="KW-0227">DNA damage</keyword>
<feature type="binding site" evidence="13">
    <location>
        <position position="134"/>
    </location>
    <ligand>
        <name>Mg(2+)</name>
        <dbReference type="ChEBI" id="CHEBI:18420"/>
        <label>1</label>
    </ligand>
</feature>
<dbReference type="InterPro" id="IPR043502">
    <property type="entry name" value="DNA/RNA_pol_sf"/>
</dbReference>
<evidence type="ECO:0000256" key="9">
    <source>
        <dbReference type="ARBA" id="ARBA00022842"/>
    </source>
</evidence>
<dbReference type="GO" id="GO:0017125">
    <property type="term" value="F:deoxycytidyl transferase activity"/>
    <property type="evidence" value="ECO:0007669"/>
    <property type="project" value="TreeGrafter"/>
</dbReference>
<dbReference type="Gene3D" id="3.30.70.270">
    <property type="match status" value="1"/>
</dbReference>
<dbReference type="SUPFAM" id="SSF100879">
    <property type="entry name" value="Lesion bypass DNA polymerase (Y-family), little finger domain"/>
    <property type="match status" value="1"/>
</dbReference>
<dbReference type="PROSITE" id="PS50173">
    <property type="entry name" value="UMUC"/>
    <property type="match status" value="1"/>
</dbReference>
<dbReference type="PIRSF" id="PIRSF036573">
    <property type="entry name" value="REV1"/>
    <property type="match status" value="1"/>
</dbReference>
<dbReference type="InterPro" id="IPR053848">
    <property type="entry name" value="IMS_HHH_1"/>
</dbReference>
<comment type="subcellular location">
    <subcellularLocation>
        <location evidence="1">Nucleus</location>
    </subcellularLocation>
</comment>
<dbReference type="SUPFAM" id="SSF56672">
    <property type="entry name" value="DNA/RNA polymerases"/>
    <property type="match status" value="1"/>
</dbReference>
<evidence type="ECO:0000256" key="1">
    <source>
        <dbReference type="ARBA" id="ARBA00004123"/>
    </source>
</evidence>
<dbReference type="GO" id="GO:0005634">
    <property type="term" value="C:nucleus"/>
    <property type="evidence" value="ECO:0007669"/>
    <property type="project" value="UniProtKB-SubCell"/>
</dbReference>
<dbReference type="Gene3D" id="3.40.1170.60">
    <property type="match status" value="1"/>
</dbReference>
<dbReference type="GO" id="GO:0003684">
    <property type="term" value="F:damaged DNA binding"/>
    <property type="evidence" value="ECO:0007669"/>
    <property type="project" value="InterPro"/>
</dbReference>
<evidence type="ECO:0000256" key="4">
    <source>
        <dbReference type="ARBA" id="ARBA00022634"/>
    </source>
</evidence>